<dbReference type="HAMAP" id="MF_00379">
    <property type="entry name" value="GTPase_MnmE"/>
    <property type="match status" value="1"/>
</dbReference>
<feature type="binding site" evidence="6">
    <location>
        <position position="22"/>
    </location>
    <ligand>
        <name>(6S)-5-formyl-5,6,7,8-tetrahydrofolate</name>
        <dbReference type="ChEBI" id="CHEBI:57457"/>
    </ligand>
</feature>
<dbReference type="Pfam" id="PF10396">
    <property type="entry name" value="TrmE_N"/>
    <property type="match status" value="1"/>
</dbReference>
<dbReference type="EMBL" id="JAOEGN010000018">
    <property type="protein sequence ID" value="MCU0105607.1"/>
    <property type="molecule type" value="Genomic_DNA"/>
</dbReference>
<dbReference type="NCBIfam" id="TIGR00450">
    <property type="entry name" value="mnmE_trmE_thdF"/>
    <property type="match status" value="1"/>
</dbReference>
<dbReference type="CDD" id="cd14858">
    <property type="entry name" value="TrmE_N"/>
    <property type="match status" value="1"/>
</dbReference>
<feature type="binding site" evidence="6">
    <location>
        <position position="233"/>
    </location>
    <ligand>
        <name>Mg(2+)</name>
        <dbReference type="ChEBI" id="CHEBI:18420"/>
    </ligand>
</feature>
<dbReference type="SUPFAM" id="SSF116878">
    <property type="entry name" value="TrmE connector domain"/>
    <property type="match status" value="1"/>
</dbReference>
<keyword evidence="6" id="KW-0378">Hydrolase</keyword>
<keyword evidence="6" id="KW-0460">Magnesium</keyword>
<keyword evidence="2 6" id="KW-0819">tRNA processing</keyword>
<comment type="caution">
    <text evidence="9">The sequence shown here is derived from an EMBL/GenBank/DDBJ whole genome shotgun (WGS) entry which is preliminary data.</text>
</comment>
<evidence type="ECO:0000313" key="9">
    <source>
        <dbReference type="EMBL" id="MCU0105607.1"/>
    </source>
</evidence>
<dbReference type="InterPro" id="IPR025867">
    <property type="entry name" value="MnmE_helical"/>
</dbReference>
<feature type="binding site" evidence="6">
    <location>
        <position position="254"/>
    </location>
    <ligand>
        <name>Mg(2+)</name>
        <dbReference type="ChEBI" id="CHEBI:18420"/>
    </ligand>
</feature>
<evidence type="ECO:0000256" key="7">
    <source>
        <dbReference type="RuleBase" id="RU003313"/>
    </source>
</evidence>
<feature type="binding site" evidence="6">
    <location>
        <begin position="248"/>
        <end position="254"/>
    </location>
    <ligand>
        <name>GTP</name>
        <dbReference type="ChEBI" id="CHEBI:37565"/>
    </ligand>
</feature>
<dbReference type="Gene3D" id="1.20.120.430">
    <property type="entry name" value="tRNA modification GTPase MnmE domain 2"/>
    <property type="match status" value="1"/>
</dbReference>
<dbReference type="PROSITE" id="PS51709">
    <property type="entry name" value="G_TRME"/>
    <property type="match status" value="1"/>
</dbReference>
<comment type="subunit">
    <text evidence="6">Homodimer. Heterotetramer of two MnmE and two MnmG subunits.</text>
</comment>
<dbReference type="Pfam" id="PF01926">
    <property type="entry name" value="MMR_HSR1"/>
    <property type="match status" value="1"/>
</dbReference>
<comment type="subcellular location">
    <subcellularLocation>
        <location evidence="6">Cytoplasm</location>
    </subcellularLocation>
</comment>
<dbReference type="NCBIfam" id="NF003661">
    <property type="entry name" value="PRK05291.1-3"/>
    <property type="match status" value="1"/>
</dbReference>
<dbReference type="NCBIfam" id="TIGR00231">
    <property type="entry name" value="small_GTP"/>
    <property type="match status" value="1"/>
</dbReference>
<feature type="binding site" evidence="6">
    <location>
        <position position="248"/>
    </location>
    <ligand>
        <name>K(+)</name>
        <dbReference type="ChEBI" id="CHEBI:29103"/>
    </ligand>
</feature>
<feature type="domain" description="TrmE-type G" evidence="8">
    <location>
        <begin position="219"/>
        <end position="370"/>
    </location>
</feature>
<dbReference type="SUPFAM" id="SSF52540">
    <property type="entry name" value="P-loop containing nucleoside triphosphate hydrolases"/>
    <property type="match status" value="1"/>
</dbReference>
<feature type="binding site" evidence="6">
    <location>
        <begin position="229"/>
        <end position="234"/>
    </location>
    <ligand>
        <name>GTP</name>
        <dbReference type="ChEBI" id="CHEBI:37565"/>
    </ligand>
</feature>
<evidence type="ECO:0000256" key="2">
    <source>
        <dbReference type="ARBA" id="ARBA00022694"/>
    </source>
</evidence>
<accession>A0ABT2Q0Y4</accession>
<sequence>MIYDTIAAISTPYGTAGIAVIRVSGSDAISLTSQVFKGKNLNKMKSHTIAYGHIVDNKGIVIDEVMVSVMRAPKTFTAEDTVEISCHGGILVTQKVLEIVLETGIKLAEPGEFSKRAYVNGRIDLTQAEAIMDLIHAKNENAIKLALSGLRGDIKTGIQNLRDELLNIVAQIEVNIDYPEYDDATTMGNDLIKPEVIKIREKLIQLLDDSNKGKIIREGVKTAIVGKPNVGKSSLLNALLKEERAIVTDIAGTTRDTIEASINIGNITLNLIDTAGIRETTDLVEKIGVTRSKKAIEEAELVILVLDQSRKISSEDIELLEATQTKKRIIVGNKNDLQKAIDLDIHMLKLSTLTKEGLSDLEKEIVKVLGMDDIQEKDFNVISNMRHIGKIKETIQSLNDVLNAIAIDMPIDMTEIDLKRAWQTLGEITGDYHPEDLISELFSKFCLGK</sequence>
<feature type="binding site" evidence="6">
    <location>
        <begin position="273"/>
        <end position="276"/>
    </location>
    <ligand>
        <name>GTP</name>
        <dbReference type="ChEBI" id="CHEBI:37565"/>
    </ligand>
</feature>
<keyword evidence="5 6" id="KW-0342">GTP-binding</keyword>
<keyword evidence="6" id="KW-0479">Metal-binding</keyword>
<dbReference type="InterPro" id="IPR027417">
    <property type="entry name" value="P-loop_NTPase"/>
</dbReference>
<dbReference type="Gene3D" id="3.40.50.300">
    <property type="entry name" value="P-loop containing nucleotide triphosphate hydrolases"/>
    <property type="match status" value="1"/>
</dbReference>
<dbReference type="PRINTS" id="PR00449">
    <property type="entry name" value="RASTRNSFRMNG"/>
</dbReference>
<evidence type="ECO:0000313" key="10">
    <source>
        <dbReference type="Proteomes" id="UP001209076"/>
    </source>
</evidence>
<feature type="binding site" evidence="6">
    <location>
        <position position="229"/>
    </location>
    <ligand>
        <name>K(+)</name>
        <dbReference type="ChEBI" id="CHEBI:29103"/>
    </ligand>
</feature>
<reference evidence="10" key="1">
    <citation type="submission" date="2023-07" db="EMBL/GenBank/DDBJ databases">
        <title>Novel Mycoplasma species identified in domestic and wild animals.</title>
        <authorList>
            <person name="Volokhov D.V."/>
            <person name="Furtak V.A."/>
            <person name="Zagorodnyaya T.A."/>
        </authorList>
    </citation>
    <scope>NUCLEOTIDE SEQUENCE [LARGE SCALE GENOMIC DNA]</scope>
    <source>
        <strain evidence="10">92-19</strain>
    </source>
</reference>
<dbReference type="RefSeq" id="WP_262096926.1">
    <property type="nucleotide sequence ID" value="NZ_JAOEGN010000018.1"/>
</dbReference>
<evidence type="ECO:0000256" key="6">
    <source>
        <dbReference type="HAMAP-Rule" id="MF_00379"/>
    </source>
</evidence>
<comment type="similarity">
    <text evidence="1 6 7">Belongs to the TRAFAC class TrmE-Era-EngA-EngB-Septin-like GTPase superfamily. TrmE GTPase family.</text>
</comment>
<dbReference type="PANTHER" id="PTHR42714:SF2">
    <property type="entry name" value="TRNA MODIFICATION GTPASE GTPBP3, MITOCHONDRIAL"/>
    <property type="match status" value="1"/>
</dbReference>
<feature type="binding site" evidence="6">
    <location>
        <position position="122"/>
    </location>
    <ligand>
        <name>(6S)-5-formyl-5,6,7,8-tetrahydrofolate</name>
        <dbReference type="ChEBI" id="CHEBI:57457"/>
    </ligand>
</feature>
<dbReference type="InterPro" id="IPR005225">
    <property type="entry name" value="Small_GTP-bd"/>
</dbReference>
<feature type="binding site" evidence="6">
    <location>
        <position position="449"/>
    </location>
    <ligand>
        <name>(6S)-5-formyl-5,6,7,8-tetrahydrofolate</name>
        <dbReference type="ChEBI" id="CHEBI:57457"/>
    </ligand>
</feature>
<dbReference type="InterPro" id="IPR006073">
    <property type="entry name" value="GTP-bd"/>
</dbReference>
<dbReference type="InterPro" id="IPR004520">
    <property type="entry name" value="GTPase_MnmE"/>
</dbReference>
<keyword evidence="10" id="KW-1185">Reference proteome</keyword>
<feature type="binding site" evidence="6">
    <location>
        <position position="253"/>
    </location>
    <ligand>
        <name>K(+)</name>
        <dbReference type="ChEBI" id="CHEBI:29103"/>
    </ligand>
</feature>
<gene>
    <name evidence="6 9" type="primary">mnmE</name>
    <name evidence="6" type="synonym">trmE</name>
    <name evidence="9" type="ORF">N7603_08035</name>
</gene>
<comment type="cofactor">
    <cofactor evidence="6">
        <name>K(+)</name>
        <dbReference type="ChEBI" id="CHEBI:29103"/>
    </cofactor>
    <text evidence="6">Binds 1 potassium ion per subunit.</text>
</comment>
<dbReference type="Proteomes" id="UP001209076">
    <property type="component" value="Unassembled WGS sequence"/>
</dbReference>
<dbReference type="InterPro" id="IPR027266">
    <property type="entry name" value="TrmE/GcvT-like"/>
</dbReference>
<dbReference type="Gene3D" id="3.30.1360.120">
    <property type="entry name" value="Probable tRNA modification gtpase trme, domain 1"/>
    <property type="match status" value="1"/>
</dbReference>
<organism evidence="9 10">
    <name type="scientific">Paracholeplasma vituli</name>
    <dbReference type="NCBI Taxonomy" id="69473"/>
    <lineage>
        <taxon>Bacteria</taxon>
        <taxon>Bacillati</taxon>
        <taxon>Mycoplasmatota</taxon>
        <taxon>Mollicutes</taxon>
        <taxon>Acholeplasmatales</taxon>
        <taxon>Acholeplasmataceae</taxon>
        <taxon>Paracholeplasma</taxon>
    </lineage>
</organism>
<feature type="binding site" evidence="6">
    <location>
        <position position="250"/>
    </location>
    <ligand>
        <name>K(+)</name>
        <dbReference type="ChEBI" id="CHEBI:29103"/>
    </ligand>
</feature>
<comment type="function">
    <text evidence="6">Exhibits a very high intrinsic GTPase hydrolysis rate. Involved in the addition of a carboxymethylaminomethyl (cmnm) group at the wobble position (U34) of certain tRNAs, forming tRNA-cmnm(5)s(2)U34.</text>
</comment>
<dbReference type="InterPro" id="IPR027368">
    <property type="entry name" value="MnmE_dom2"/>
</dbReference>
<dbReference type="InterPro" id="IPR018948">
    <property type="entry name" value="GTP-bd_TrmE_N"/>
</dbReference>
<name>A0ABT2Q0Y4_9MOLU</name>
<comment type="caution">
    <text evidence="6">Lacks conserved residue(s) required for the propagation of feature annotation.</text>
</comment>
<feature type="binding site" evidence="6">
    <location>
        <position position="83"/>
    </location>
    <ligand>
        <name>(6S)-5-formyl-5,6,7,8-tetrahydrofolate</name>
        <dbReference type="ChEBI" id="CHEBI:57457"/>
    </ligand>
</feature>
<dbReference type="EC" id="3.6.-.-" evidence="6"/>
<proteinExistence type="inferred from homology"/>
<keyword evidence="4 6" id="KW-0630">Potassium</keyword>
<dbReference type="InterPro" id="IPR031168">
    <property type="entry name" value="G_TrmE"/>
</dbReference>
<evidence type="ECO:0000256" key="3">
    <source>
        <dbReference type="ARBA" id="ARBA00022741"/>
    </source>
</evidence>
<dbReference type="Pfam" id="PF12631">
    <property type="entry name" value="MnmE_helical"/>
    <property type="match status" value="1"/>
</dbReference>
<evidence type="ECO:0000256" key="5">
    <source>
        <dbReference type="ARBA" id="ARBA00023134"/>
    </source>
</evidence>
<protein>
    <recommendedName>
        <fullName evidence="6">tRNA modification GTPase MnmE</fullName>
        <ecNumber evidence="6">3.6.-.-</ecNumber>
    </recommendedName>
</protein>
<keyword evidence="3 6" id="KW-0547">Nucleotide-binding</keyword>
<evidence type="ECO:0000259" key="8">
    <source>
        <dbReference type="PROSITE" id="PS51709"/>
    </source>
</evidence>
<keyword evidence="6" id="KW-0963">Cytoplasm</keyword>
<evidence type="ECO:0000256" key="1">
    <source>
        <dbReference type="ARBA" id="ARBA00011043"/>
    </source>
</evidence>
<evidence type="ECO:0000256" key="4">
    <source>
        <dbReference type="ARBA" id="ARBA00022958"/>
    </source>
</evidence>
<dbReference type="CDD" id="cd04164">
    <property type="entry name" value="trmE"/>
    <property type="match status" value="1"/>
</dbReference>
<dbReference type="PANTHER" id="PTHR42714">
    <property type="entry name" value="TRNA MODIFICATION GTPASE GTPBP3"/>
    <property type="match status" value="1"/>
</dbReference>